<evidence type="ECO:0000256" key="1">
    <source>
        <dbReference type="SAM" id="MobiDB-lite"/>
    </source>
</evidence>
<organism evidence="3">
    <name type="scientific">Proteinivorax hydrogeniformans</name>
    <dbReference type="NCBI Taxonomy" id="1826727"/>
    <lineage>
        <taxon>Bacteria</taxon>
        <taxon>Bacillati</taxon>
        <taxon>Bacillota</taxon>
        <taxon>Clostridia</taxon>
        <taxon>Eubacteriales</taxon>
        <taxon>Proteinivoracaceae</taxon>
        <taxon>Proteinivorax</taxon>
    </lineage>
</organism>
<dbReference type="PROSITE" id="PS51781">
    <property type="entry name" value="SH3B"/>
    <property type="match status" value="2"/>
</dbReference>
<feature type="domain" description="SH3b" evidence="2">
    <location>
        <begin position="181"/>
        <end position="243"/>
    </location>
</feature>
<evidence type="ECO:0000313" key="3">
    <source>
        <dbReference type="EMBL" id="XCI29543.1"/>
    </source>
</evidence>
<dbReference type="SMART" id="SM00287">
    <property type="entry name" value="SH3b"/>
    <property type="match status" value="2"/>
</dbReference>
<dbReference type="Pfam" id="PF08239">
    <property type="entry name" value="SH3_3"/>
    <property type="match status" value="2"/>
</dbReference>
<accession>A0AAU8HVV9</accession>
<proteinExistence type="predicted"/>
<dbReference type="AlphaFoldDB" id="A0AAU8HVV9"/>
<sequence length="245" mass="26930">MPKKIKVAIIVALVIVFSIVGAQIGWTNTAQPGSENDPLISKSYLDSILSVFRSEVEDDINKQDEKIDELIAMYDELKDEIESIQVNGGSSSSENSGTDNEPKNEKPEDEGSNDYDTAKVVVDASTVNFRSGSGTSYSRLTTVSRNDVINAINYENQWIQGDVNGTTGWIAAWLVKPKNGHSLEYINANTVNVRTGPGTNYDRITTVSRGDILRVVDTKGDWNNVILSDGTKAWVYSPLSNEVQY</sequence>
<gene>
    <name evidence="3" type="ORF">PRVXH_000866</name>
</gene>
<feature type="region of interest" description="Disordered" evidence="1">
    <location>
        <begin position="86"/>
        <end position="116"/>
    </location>
</feature>
<dbReference type="RefSeq" id="WP_353894091.1">
    <property type="nucleotide sequence ID" value="NZ_CP159485.1"/>
</dbReference>
<protein>
    <submittedName>
        <fullName evidence="3">SH3 domain-containing protein</fullName>
    </submittedName>
</protein>
<evidence type="ECO:0000259" key="2">
    <source>
        <dbReference type="PROSITE" id="PS51781"/>
    </source>
</evidence>
<name>A0AAU8HVV9_9FIRM</name>
<reference evidence="3" key="2">
    <citation type="submission" date="2024-06" db="EMBL/GenBank/DDBJ databases">
        <authorList>
            <person name="Petrova K.O."/>
            <person name="Toshchakov S.V."/>
            <person name="Boltjanskaja Y.V."/>
            <person name="Kevbrin V.V."/>
        </authorList>
    </citation>
    <scope>NUCLEOTIDE SEQUENCE</scope>
    <source>
        <strain evidence="3">Z-710</strain>
    </source>
</reference>
<dbReference type="InterPro" id="IPR003646">
    <property type="entry name" value="SH3-like_bac-type"/>
</dbReference>
<dbReference type="InterPro" id="IPR052354">
    <property type="entry name" value="Cell_Wall_Dynamics_Protein"/>
</dbReference>
<dbReference type="PANTHER" id="PTHR34408:SF1">
    <property type="entry name" value="GLYCOSYL HYDROLASE FAMILY 19 DOMAIN-CONTAINING PROTEIN HI_1415"/>
    <property type="match status" value="1"/>
</dbReference>
<dbReference type="PANTHER" id="PTHR34408">
    <property type="entry name" value="FAMILY PROTEIN, PUTATIVE-RELATED"/>
    <property type="match status" value="1"/>
</dbReference>
<reference evidence="3" key="1">
    <citation type="journal article" date="2018" name="Antonie Van Leeuwenhoek">
        <title>Proteinivorax hydrogeniformans sp. nov., an anaerobic, haloalkaliphilic bacterium fermenting proteinaceous compounds with high hydrogen production.</title>
        <authorList>
            <person name="Boltyanskaya Y."/>
            <person name="Detkova E."/>
            <person name="Pimenov N."/>
            <person name="Kevbrin V."/>
        </authorList>
    </citation>
    <scope>NUCLEOTIDE SEQUENCE</scope>
    <source>
        <strain evidence="3">Z-710</strain>
    </source>
</reference>
<dbReference type="Gene3D" id="2.30.30.40">
    <property type="entry name" value="SH3 Domains"/>
    <property type="match status" value="2"/>
</dbReference>
<feature type="domain" description="SH3b" evidence="2">
    <location>
        <begin position="115"/>
        <end position="179"/>
    </location>
</feature>
<feature type="compositionally biased region" description="Low complexity" evidence="1">
    <location>
        <begin position="87"/>
        <end position="97"/>
    </location>
</feature>
<dbReference type="EMBL" id="CP159485">
    <property type="protein sequence ID" value="XCI29543.1"/>
    <property type="molecule type" value="Genomic_DNA"/>
</dbReference>